<dbReference type="GeneID" id="24608788"/>
<dbReference type="RefSeq" id="YP_009152831.1">
    <property type="nucleotide sequence ID" value="NC_027394.1"/>
</dbReference>
<protein>
    <submittedName>
        <fullName evidence="1">Uncharacterized protein</fullName>
    </submittedName>
</protein>
<dbReference type="OrthoDB" id="29089at10239"/>
<dbReference type="EMBL" id="KM236248">
    <property type="protein sequence ID" value="AIW03717.1"/>
    <property type="molecule type" value="Genomic_DNA"/>
</dbReference>
<evidence type="ECO:0000313" key="1">
    <source>
        <dbReference type="EMBL" id="AIW03717.1"/>
    </source>
</evidence>
<name>A0A0A0RNV9_9CAUD</name>
<proteinExistence type="predicted"/>
<keyword evidence="2" id="KW-1185">Reference proteome</keyword>
<accession>A0A0A0RNV9</accession>
<gene>
    <name evidence="1" type="ORF">CPT_Pookie32</name>
</gene>
<sequence length="57" mass="6622">MNEVQEYALNMARLWEKGELTQVAYQISNLYSSLEYSFILNVMAEFKNQIDGGNKND</sequence>
<reference evidence="1 2" key="1">
    <citation type="journal article" date="2015" name="Genome Announc.">
        <title>Complete Genome of Bacillus megaterium Podophage Pookie.</title>
        <authorList>
            <person name="Ladzekpo T.N."/>
            <person name="DeCrescenzo A.J."/>
            <person name="Hernandez A.C."/>
            <person name="Kuty Everett G.F."/>
        </authorList>
    </citation>
    <scope>NUCLEOTIDE SEQUENCE [LARGE SCALE GENOMIC DNA]</scope>
</reference>
<dbReference type="Proteomes" id="UP000030209">
    <property type="component" value="Segment"/>
</dbReference>
<dbReference type="KEGG" id="vg:24608788"/>
<organism evidence="1 2">
    <name type="scientific">Bacillus phage Pookie</name>
    <dbReference type="NCBI Taxonomy" id="1540093"/>
    <lineage>
        <taxon>Viruses</taxon>
        <taxon>Duplodnaviria</taxon>
        <taxon>Heunggongvirae</taxon>
        <taxon>Uroviricota</taxon>
        <taxon>Caudoviricetes</taxon>
        <taxon>Pagevirus</taxon>
        <taxon>Pagevirus pookie</taxon>
    </lineage>
</organism>
<evidence type="ECO:0000313" key="2">
    <source>
        <dbReference type="Proteomes" id="UP000030209"/>
    </source>
</evidence>